<evidence type="ECO:0000313" key="2">
    <source>
        <dbReference type="EMBL" id="KAK3095024.1"/>
    </source>
</evidence>
<dbReference type="EMBL" id="VSWD01000008">
    <property type="protein sequence ID" value="KAK3095024.1"/>
    <property type="molecule type" value="Genomic_DNA"/>
</dbReference>
<dbReference type="PANTHER" id="PTHR13066">
    <property type="entry name" value="BASIC LEUCINE ZIPPER NUCLEAR FACTOR 1 BLZF1 PROTEIN"/>
    <property type="match status" value="1"/>
</dbReference>
<feature type="region of interest" description="Disordered" evidence="1">
    <location>
        <begin position="142"/>
        <end position="161"/>
    </location>
</feature>
<dbReference type="GO" id="GO:0043001">
    <property type="term" value="P:Golgi to plasma membrane protein transport"/>
    <property type="evidence" value="ECO:0007669"/>
    <property type="project" value="InterPro"/>
</dbReference>
<name>A0AA89BYD1_PINIB</name>
<dbReference type="GO" id="GO:0000139">
    <property type="term" value="C:Golgi membrane"/>
    <property type="evidence" value="ECO:0007669"/>
    <property type="project" value="TreeGrafter"/>
</dbReference>
<gene>
    <name evidence="2" type="ORF">FSP39_009313</name>
</gene>
<evidence type="ECO:0000256" key="1">
    <source>
        <dbReference type="SAM" id="MobiDB-lite"/>
    </source>
</evidence>
<feature type="compositionally biased region" description="Basic and acidic residues" evidence="1">
    <location>
        <begin position="150"/>
        <end position="161"/>
    </location>
</feature>
<evidence type="ECO:0008006" key="4">
    <source>
        <dbReference type="Google" id="ProtNLM"/>
    </source>
</evidence>
<dbReference type="PANTHER" id="PTHR13066:SF2">
    <property type="entry name" value="GOLGIN-45"/>
    <property type="match status" value="1"/>
</dbReference>
<evidence type="ECO:0000313" key="3">
    <source>
        <dbReference type="Proteomes" id="UP001186944"/>
    </source>
</evidence>
<comment type="caution">
    <text evidence="2">The sequence shown here is derived from an EMBL/GenBank/DDBJ whole genome shotgun (WGS) entry which is preliminary data.</text>
</comment>
<feature type="region of interest" description="Disordered" evidence="1">
    <location>
        <begin position="18"/>
        <end position="42"/>
    </location>
</feature>
<keyword evidence="3" id="KW-1185">Reference proteome</keyword>
<proteinExistence type="predicted"/>
<dbReference type="GO" id="GO:0007030">
    <property type="term" value="P:Golgi organization"/>
    <property type="evidence" value="ECO:0007669"/>
    <property type="project" value="InterPro"/>
</dbReference>
<dbReference type="InterPro" id="IPR027095">
    <property type="entry name" value="Golgin-45"/>
</dbReference>
<sequence>MATVETLGKQQILPNKPIVKIETTSNGQSVKRSKRSASEERGTILLRQPLPKYSFQVKEQKVKKNVMNSVEQKYSQPVANVSPSVRGNTKTEQQGNVVTTEKSVRRSNSNGYQYVGVDSVRYGEIQDGDENALTLQEALESLAFPSPSEKNPERKRSQDRKEVERLQKENEELKRQLESQVSSLKKQLDVQLQVNTELKRLLVASVGDDLHFTMEHLARDKAQLAKELGDFSKKLSEDYEHLDKISIQADMWRSKFLASRVMIDELAGAKAFFAMKFQESQNVLQQMLNERHEVRRNLYETHRCLQQIRSAFDPLNSHSTVSTGSTNTIDLARANHRLTENIKYRLLPYNAASQLVVNMEPSMQDNLTLAESQAQELLSRNSDSEEFAKIDSYTRSAMVERYHPSARFDNLTLNCCDRCKGELSAV</sequence>
<feature type="region of interest" description="Disordered" evidence="1">
    <location>
        <begin position="74"/>
        <end position="110"/>
    </location>
</feature>
<reference evidence="2" key="1">
    <citation type="submission" date="2019-08" db="EMBL/GenBank/DDBJ databases">
        <title>The improved chromosome-level genome for the pearl oyster Pinctada fucata martensii using PacBio sequencing and Hi-C.</title>
        <authorList>
            <person name="Zheng Z."/>
        </authorList>
    </citation>
    <scope>NUCLEOTIDE SEQUENCE</scope>
    <source>
        <strain evidence="2">ZZ-2019</strain>
        <tissue evidence="2">Adductor muscle</tissue>
    </source>
</reference>
<dbReference type="AlphaFoldDB" id="A0AA89BYD1"/>
<protein>
    <recommendedName>
        <fullName evidence="4">Golgin-45</fullName>
    </recommendedName>
</protein>
<dbReference type="Proteomes" id="UP001186944">
    <property type="component" value="Unassembled WGS sequence"/>
</dbReference>
<organism evidence="2 3">
    <name type="scientific">Pinctada imbricata</name>
    <name type="common">Atlantic pearl-oyster</name>
    <name type="synonym">Pinctada martensii</name>
    <dbReference type="NCBI Taxonomy" id="66713"/>
    <lineage>
        <taxon>Eukaryota</taxon>
        <taxon>Metazoa</taxon>
        <taxon>Spiralia</taxon>
        <taxon>Lophotrochozoa</taxon>
        <taxon>Mollusca</taxon>
        <taxon>Bivalvia</taxon>
        <taxon>Autobranchia</taxon>
        <taxon>Pteriomorphia</taxon>
        <taxon>Pterioida</taxon>
        <taxon>Pterioidea</taxon>
        <taxon>Pteriidae</taxon>
        <taxon>Pinctada</taxon>
    </lineage>
</organism>
<accession>A0AA89BYD1</accession>